<evidence type="ECO:0000313" key="1">
    <source>
        <dbReference type="EMBL" id="KAF4975245.1"/>
    </source>
</evidence>
<dbReference type="OrthoDB" id="5075911at2759"/>
<sequence length="265" mass="29610">MSSEKKPQMVSVDELRTRLNDMVQAGAINLGPNVQLKFGDDGLPQVMGPDTSSGSVSDSEAWDRISNIIDYLDSSAGPKSLSWCNALANLCKLGDTKFQNDGRLNISAWTIVDEAHQVSANDIEWLTTLLQSLGDDEGRNSGCERDHSHDNRPFSATVCRLLGFDPSYGTGPDAWENGLADQVLETDLRAYRLIDRTFSALKRLEGRSDCDDARFDDLQAARRHLRRFLKLDRIKALHKILEKKDFLILERKAKAALRDKMDSSP</sequence>
<protein>
    <submittedName>
        <fullName evidence="1">Uncharacterized protein</fullName>
    </submittedName>
</protein>
<proteinExistence type="predicted"/>
<name>A0A8H4UFH1_9HYPO</name>
<evidence type="ECO:0000313" key="2">
    <source>
        <dbReference type="Proteomes" id="UP000635477"/>
    </source>
</evidence>
<dbReference type="EMBL" id="JABEYC010000660">
    <property type="protein sequence ID" value="KAF4975245.1"/>
    <property type="molecule type" value="Genomic_DNA"/>
</dbReference>
<reference evidence="1" key="2">
    <citation type="submission" date="2020-05" db="EMBL/GenBank/DDBJ databases">
        <authorList>
            <person name="Kim H.-S."/>
            <person name="Proctor R.H."/>
            <person name="Brown D.W."/>
        </authorList>
    </citation>
    <scope>NUCLEOTIDE SEQUENCE</scope>
    <source>
        <strain evidence="1">NRRL 22465</strain>
    </source>
</reference>
<accession>A0A8H4UFH1</accession>
<dbReference type="AlphaFoldDB" id="A0A8H4UFH1"/>
<comment type="caution">
    <text evidence="1">The sequence shown here is derived from an EMBL/GenBank/DDBJ whole genome shotgun (WGS) entry which is preliminary data.</text>
</comment>
<reference evidence="1" key="1">
    <citation type="journal article" date="2020" name="BMC Genomics">
        <title>Correction to: Identification and distribution of gene clusters required for synthesis of sphingolipid metabolism inhibitors in diverse species of the filamentous fungus Fusarium.</title>
        <authorList>
            <person name="Kim H.S."/>
            <person name="Lohmar J.M."/>
            <person name="Busman M."/>
            <person name="Brown D.W."/>
            <person name="Naumann T.A."/>
            <person name="Divon H.H."/>
            <person name="Lysoe E."/>
            <person name="Uhlig S."/>
            <person name="Proctor R.H."/>
        </authorList>
    </citation>
    <scope>NUCLEOTIDE SEQUENCE</scope>
    <source>
        <strain evidence="1">NRRL 22465</strain>
    </source>
</reference>
<organism evidence="1 2">
    <name type="scientific">Fusarium zealandicum</name>
    <dbReference type="NCBI Taxonomy" id="1053134"/>
    <lineage>
        <taxon>Eukaryota</taxon>
        <taxon>Fungi</taxon>
        <taxon>Dikarya</taxon>
        <taxon>Ascomycota</taxon>
        <taxon>Pezizomycotina</taxon>
        <taxon>Sordariomycetes</taxon>
        <taxon>Hypocreomycetidae</taxon>
        <taxon>Hypocreales</taxon>
        <taxon>Nectriaceae</taxon>
        <taxon>Fusarium</taxon>
        <taxon>Fusarium staphyleae species complex</taxon>
    </lineage>
</organism>
<dbReference type="Proteomes" id="UP000635477">
    <property type="component" value="Unassembled WGS sequence"/>
</dbReference>
<keyword evidence="2" id="KW-1185">Reference proteome</keyword>
<gene>
    <name evidence="1" type="ORF">FZEAL_7952</name>
</gene>